<dbReference type="GO" id="GO:0009893">
    <property type="term" value="P:positive regulation of metabolic process"/>
    <property type="evidence" value="ECO:0007669"/>
    <property type="project" value="UniProtKB-ARBA"/>
</dbReference>
<keyword evidence="3" id="KW-0810">Translation regulation</keyword>
<dbReference type="GO" id="GO:0006355">
    <property type="term" value="P:regulation of DNA-templated transcription"/>
    <property type="evidence" value="ECO:0007669"/>
    <property type="project" value="InterPro"/>
</dbReference>
<dbReference type="EMBL" id="DXAQ01000049">
    <property type="protein sequence ID" value="HIZ88937.1"/>
    <property type="molecule type" value="Genomic_DNA"/>
</dbReference>
<dbReference type="CDD" id="cd13835">
    <property type="entry name" value="IHF_A"/>
    <property type="match status" value="1"/>
</dbReference>
<dbReference type="SUPFAM" id="SSF47729">
    <property type="entry name" value="IHF-like DNA-binding proteins"/>
    <property type="match status" value="1"/>
</dbReference>
<dbReference type="GO" id="GO:0003677">
    <property type="term" value="F:DNA binding"/>
    <property type="evidence" value="ECO:0007669"/>
    <property type="project" value="UniProtKB-KW"/>
</dbReference>
<evidence type="ECO:0000256" key="5">
    <source>
        <dbReference type="ARBA" id="ARBA00023125"/>
    </source>
</evidence>
<sequence length="91" mass="10333">MTKADMVENIHSKLGLTKKDIAQVVDEVFDMIKTDILKAENVKISGFGNFEVKKRGRRIGRNPKTGEETVIEPRTVVVFRPSQIFKDDVND</sequence>
<dbReference type="InterPro" id="IPR005684">
    <property type="entry name" value="IHF_alpha"/>
</dbReference>
<dbReference type="InterPro" id="IPR010992">
    <property type="entry name" value="IHF-like_DNA-bd_dom_sf"/>
</dbReference>
<keyword evidence="6" id="KW-0804">Transcription</keyword>
<dbReference type="NCBIfam" id="NF001401">
    <property type="entry name" value="PRK00285.1"/>
    <property type="match status" value="1"/>
</dbReference>
<accession>A0A9D2GT77</accession>
<organism evidence="9 10">
    <name type="scientific">Candidatus Mucispirillum faecigallinarum</name>
    <dbReference type="NCBI Taxonomy" id="2838699"/>
    <lineage>
        <taxon>Bacteria</taxon>
        <taxon>Pseudomonadati</taxon>
        <taxon>Deferribacterota</taxon>
        <taxon>Deferribacteres</taxon>
        <taxon>Deferribacterales</taxon>
        <taxon>Mucispirillaceae</taxon>
        <taxon>Mucispirillum</taxon>
    </lineage>
</organism>
<evidence type="ECO:0000256" key="2">
    <source>
        <dbReference type="ARBA" id="ARBA00018329"/>
    </source>
</evidence>
<name>A0A9D2GT77_9BACT</name>
<dbReference type="Gene3D" id="4.10.520.10">
    <property type="entry name" value="IHF-like DNA-binding proteins"/>
    <property type="match status" value="1"/>
</dbReference>
<proteinExistence type="inferred from homology"/>
<evidence type="ECO:0000256" key="3">
    <source>
        <dbReference type="ARBA" id="ARBA00022845"/>
    </source>
</evidence>
<dbReference type="GO" id="GO:0030527">
    <property type="term" value="F:structural constituent of chromatin"/>
    <property type="evidence" value="ECO:0007669"/>
    <property type="project" value="InterPro"/>
</dbReference>
<reference evidence="9" key="2">
    <citation type="submission" date="2021-04" db="EMBL/GenBank/DDBJ databases">
        <authorList>
            <person name="Gilroy R."/>
        </authorList>
    </citation>
    <scope>NUCLEOTIDE SEQUENCE</scope>
    <source>
        <strain evidence="9">ChiW4-1371</strain>
    </source>
</reference>
<evidence type="ECO:0000256" key="1">
    <source>
        <dbReference type="ARBA" id="ARBA00010529"/>
    </source>
</evidence>
<keyword evidence="7" id="KW-0233">DNA recombination</keyword>
<protein>
    <recommendedName>
        <fullName evidence="2">Integration host factor subunit alpha</fullName>
    </recommendedName>
</protein>
<keyword evidence="5" id="KW-0238">DNA-binding</keyword>
<dbReference type="PANTHER" id="PTHR33175">
    <property type="entry name" value="DNA-BINDING PROTEIN HU"/>
    <property type="match status" value="1"/>
</dbReference>
<comment type="caution">
    <text evidence="9">The sequence shown here is derived from an EMBL/GenBank/DDBJ whole genome shotgun (WGS) entry which is preliminary data.</text>
</comment>
<dbReference type="Proteomes" id="UP000824176">
    <property type="component" value="Unassembled WGS sequence"/>
</dbReference>
<dbReference type="AlphaFoldDB" id="A0A9D2GT77"/>
<gene>
    <name evidence="9" type="ORF">H9804_03245</name>
</gene>
<dbReference type="PRINTS" id="PR01727">
    <property type="entry name" value="DNABINDINGHU"/>
</dbReference>
<comment type="similarity">
    <text evidence="1 8">Belongs to the bacterial histone-like protein family.</text>
</comment>
<dbReference type="SMART" id="SM00411">
    <property type="entry name" value="BHL"/>
    <property type="match status" value="1"/>
</dbReference>
<dbReference type="Pfam" id="PF00216">
    <property type="entry name" value="Bac_DNA_binding"/>
    <property type="match status" value="1"/>
</dbReference>
<dbReference type="InterPro" id="IPR000119">
    <property type="entry name" value="Hist_DNA-bd"/>
</dbReference>
<evidence type="ECO:0000256" key="4">
    <source>
        <dbReference type="ARBA" id="ARBA00023015"/>
    </source>
</evidence>
<dbReference type="PROSITE" id="PS00045">
    <property type="entry name" value="HISTONE_LIKE"/>
    <property type="match status" value="1"/>
</dbReference>
<dbReference type="GO" id="GO:0006417">
    <property type="term" value="P:regulation of translation"/>
    <property type="evidence" value="ECO:0007669"/>
    <property type="project" value="UniProtKB-KW"/>
</dbReference>
<evidence type="ECO:0000256" key="8">
    <source>
        <dbReference type="RuleBase" id="RU003939"/>
    </source>
</evidence>
<reference evidence="9" key="1">
    <citation type="journal article" date="2021" name="PeerJ">
        <title>Extensive microbial diversity within the chicken gut microbiome revealed by metagenomics and culture.</title>
        <authorList>
            <person name="Gilroy R."/>
            <person name="Ravi A."/>
            <person name="Getino M."/>
            <person name="Pursley I."/>
            <person name="Horton D.L."/>
            <person name="Alikhan N.F."/>
            <person name="Baker D."/>
            <person name="Gharbi K."/>
            <person name="Hall N."/>
            <person name="Watson M."/>
            <person name="Adriaenssens E.M."/>
            <person name="Foster-Nyarko E."/>
            <person name="Jarju S."/>
            <person name="Secka A."/>
            <person name="Antonio M."/>
            <person name="Oren A."/>
            <person name="Chaudhuri R.R."/>
            <person name="La Ragione R."/>
            <person name="Hildebrand F."/>
            <person name="Pallen M.J."/>
        </authorList>
    </citation>
    <scope>NUCLEOTIDE SEQUENCE</scope>
    <source>
        <strain evidence="9">ChiW4-1371</strain>
    </source>
</reference>
<dbReference type="GO" id="GO:0006310">
    <property type="term" value="P:DNA recombination"/>
    <property type="evidence" value="ECO:0007669"/>
    <property type="project" value="UniProtKB-KW"/>
</dbReference>
<evidence type="ECO:0000313" key="9">
    <source>
        <dbReference type="EMBL" id="HIZ88937.1"/>
    </source>
</evidence>
<dbReference type="GO" id="GO:0005829">
    <property type="term" value="C:cytosol"/>
    <property type="evidence" value="ECO:0007669"/>
    <property type="project" value="TreeGrafter"/>
</dbReference>
<evidence type="ECO:0000313" key="10">
    <source>
        <dbReference type="Proteomes" id="UP000824176"/>
    </source>
</evidence>
<dbReference type="PANTHER" id="PTHR33175:SF2">
    <property type="entry name" value="INTEGRATION HOST FACTOR SUBUNIT ALPHA"/>
    <property type="match status" value="1"/>
</dbReference>
<dbReference type="InterPro" id="IPR020816">
    <property type="entry name" value="Histone-like_DNA-bd_CS"/>
</dbReference>
<evidence type="ECO:0000256" key="7">
    <source>
        <dbReference type="ARBA" id="ARBA00023172"/>
    </source>
</evidence>
<evidence type="ECO:0000256" key="6">
    <source>
        <dbReference type="ARBA" id="ARBA00023163"/>
    </source>
</evidence>
<keyword evidence="4" id="KW-0805">Transcription regulation</keyword>